<dbReference type="SUPFAM" id="SSF51735">
    <property type="entry name" value="NAD(P)-binding Rossmann-fold domains"/>
    <property type="match status" value="1"/>
</dbReference>
<feature type="domain" description="Ketoreductase" evidence="3">
    <location>
        <begin position="12"/>
        <end position="229"/>
    </location>
</feature>
<dbReference type="EMBL" id="JBHTCF010000010">
    <property type="protein sequence ID" value="MFC7307016.1"/>
    <property type="molecule type" value="Genomic_DNA"/>
</dbReference>
<dbReference type="Gene3D" id="3.40.50.720">
    <property type="entry name" value="NAD(P)-binding Rossmann-like Domain"/>
    <property type="match status" value="1"/>
</dbReference>
<dbReference type="PROSITE" id="PS00061">
    <property type="entry name" value="ADH_SHORT"/>
    <property type="match status" value="1"/>
</dbReference>
<dbReference type="InterPro" id="IPR020904">
    <property type="entry name" value="Sc_DH/Rdtase_CS"/>
</dbReference>
<dbReference type="SMART" id="SM00822">
    <property type="entry name" value="PKS_KR"/>
    <property type="match status" value="1"/>
</dbReference>
<proteinExistence type="inferred from homology"/>
<evidence type="ECO:0000256" key="2">
    <source>
        <dbReference type="ARBA" id="ARBA00023002"/>
    </source>
</evidence>
<evidence type="ECO:0000256" key="1">
    <source>
        <dbReference type="ARBA" id="ARBA00006484"/>
    </source>
</evidence>
<dbReference type="CDD" id="cd05233">
    <property type="entry name" value="SDR_c"/>
    <property type="match status" value="1"/>
</dbReference>
<protein>
    <submittedName>
        <fullName evidence="4">SDR family NAD(P)-dependent oxidoreductase</fullName>
        <ecNumber evidence="4">1.1.1.-</ecNumber>
    </submittedName>
</protein>
<dbReference type="PRINTS" id="PR00081">
    <property type="entry name" value="GDHRDH"/>
</dbReference>
<dbReference type="PANTHER" id="PTHR43639:SF1">
    <property type="entry name" value="SHORT-CHAIN DEHYDROGENASE_REDUCTASE FAMILY PROTEIN"/>
    <property type="match status" value="1"/>
</dbReference>
<comment type="similarity">
    <text evidence="1">Belongs to the short-chain dehydrogenases/reductases (SDR) family.</text>
</comment>
<name>A0ABW2JLJ7_9ACTN</name>
<evidence type="ECO:0000259" key="3">
    <source>
        <dbReference type="SMART" id="SM00822"/>
    </source>
</evidence>
<dbReference type="NCBIfam" id="NF005559">
    <property type="entry name" value="PRK07231.1"/>
    <property type="match status" value="1"/>
</dbReference>
<dbReference type="InterPro" id="IPR002347">
    <property type="entry name" value="SDR_fam"/>
</dbReference>
<dbReference type="Proteomes" id="UP001596523">
    <property type="component" value="Unassembled WGS sequence"/>
</dbReference>
<dbReference type="PRINTS" id="PR00080">
    <property type="entry name" value="SDRFAMILY"/>
</dbReference>
<accession>A0ABW2JLJ7</accession>
<dbReference type="Pfam" id="PF13561">
    <property type="entry name" value="adh_short_C2"/>
    <property type="match status" value="1"/>
</dbReference>
<dbReference type="InterPro" id="IPR036291">
    <property type="entry name" value="NAD(P)-bd_dom_sf"/>
</dbReference>
<gene>
    <name evidence="4" type="ORF">ACFQVC_22640</name>
</gene>
<evidence type="ECO:0000313" key="4">
    <source>
        <dbReference type="EMBL" id="MFC7307016.1"/>
    </source>
</evidence>
<comment type="caution">
    <text evidence="4">The sequence shown here is derived from an EMBL/GenBank/DDBJ whole genome shotgun (WGS) entry which is preliminary data.</text>
</comment>
<sequence>MRDPQLPDLTGQVALVTGASGGIGGGIARQFAKAGASVVVHYHRAKSQAEALAEEIEEIAGAGGRALTLHADLTDEADCERLVEEAAAWQDGRLDALVNNAGIQPVTPLAQLTAADWRALYDADTTSAFCCTQAAARVMRARGGGTITHIASIEGTQPAPGHAHYSAAKAALIMFARSAALEYGADGIRVNTVSPGLIDRPGLSDAWPEGVRRWTAAAPLGRLGRPEDIGSACVFLASAAAAWITGTDLVVDGGVGAHPTW</sequence>
<evidence type="ECO:0000313" key="5">
    <source>
        <dbReference type="Proteomes" id="UP001596523"/>
    </source>
</evidence>
<dbReference type="GO" id="GO:0016491">
    <property type="term" value="F:oxidoreductase activity"/>
    <property type="evidence" value="ECO:0007669"/>
    <property type="project" value="UniProtKB-KW"/>
</dbReference>
<dbReference type="EC" id="1.1.1.-" evidence="4"/>
<keyword evidence="5" id="KW-1185">Reference proteome</keyword>
<reference evidence="5" key="1">
    <citation type="journal article" date="2019" name="Int. J. Syst. Evol. Microbiol.">
        <title>The Global Catalogue of Microorganisms (GCM) 10K type strain sequencing project: providing services to taxonomists for standard genome sequencing and annotation.</title>
        <authorList>
            <consortium name="The Broad Institute Genomics Platform"/>
            <consortium name="The Broad Institute Genome Sequencing Center for Infectious Disease"/>
            <person name="Wu L."/>
            <person name="Ma J."/>
        </authorList>
    </citation>
    <scope>NUCLEOTIDE SEQUENCE [LARGE SCALE GENOMIC DNA]</scope>
    <source>
        <strain evidence="5">SYNS20</strain>
    </source>
</reference>
<dbReference type="RefSeq" id="WP_381833200.1">
    <property type="nucleotide sequence ID" value="NZ_JBHTCF010000010.1"/>
</dbReference>
<dbReference type="InterPro" id="IPR057326">
    <property type="entry name" value="KR_dom"/>
</dbReference>
<dbReference type="PANTHER" id="PTHR43639">
    <property type="entry name" value="OXIDOREDUCTASE, SHORT-CHAIN DEHYDROGENASE/REDUCTASE FAMILY (AFU_ORTHOLOGUE AFUA_5G02870)"/>
    <property type="match status" value="1"/>
</dbReference>
<organism evidence="4 5">
    <name type="scientific">Streptomyces monticola</name>
    <dbReference type="NCBI Taxonomy" id="2666263"/>
    <lineage>
        <taxon>Bacteria</taxon>
        <taxon>Bacillati</taxon>
        <taxon>Actinomycetota</taxon>
        <taxon>Actinomycetes</taxon>
        <taxon>Kitasatosporales</taxon>
        <taxon>Streptomycetaceae</taxon>
        <taxon>Streptomyces</taxon>
    </lineage>
</organism>
<keyword evidence="2 4" id="KW-0560">Oxidoreductase</keyword>